<dbReference type="Proteomes" id="UP001212152">
    <property type="component" value="Unassembled WGS sequence"/>
</dbReference>
<organism evidence="2 3">
    <name type="scientific">Geranomyces variabilis</name>
    <dbReference type="NCBI Taxonomy" id="109894"/>
    <lineage>
        <taxon>Eukaryota</taxon>
        <taxon>Fungi</taxon>
        <taxon>Fungi incertae sedis</taxon>
        <taxon>Chytridiomycota</taxon>
        <taxon>Chytridiomycota incertae sedis</taxon>
        <taxon>Chytridiomycetes</taxon>
        <taxon>Spizellomycetales</taxon>
        <taxon>Powellomycetaceae</taxon>
        <taxon>Geranomyces</taxon>
    </lineage>
</organism>
<keyword evidence="3" id="KW-1185">Reference proteome</keyword>
<protein>
    <submittedName>
        <fullName evidence="2">Uncharacterized protein</fullName>
    </submittedName>
</protein>
<feature type="region of interest" description="Disordered" evidence="1">
    <location>
        <begin position="71"/>
        <end position="94"/>
    </location>
</feature>
<reference evidence="2" key="1">
    <citation type="submission" date="2020-05" db="EMBL/GenBank/DDBJ databases">
        <title>Phylogenomic resolution of chytrid fungi.</title>
        <authorList>
            <person name="Stajich J.E."/>
            <person name="Amses K."/>
            <person name="Simmons R."/>
            <person name="Seto K."/>
            <person name="Myers J."/>
            <person name="Bonds A."/>
            <person name="Quandt C.A."/>
            <person name="Barry K."/>
            <person name="Liu P."/>
            <person name="Grigoriev I."/>
            <person name="Longcore J.E."/>
            <person name="James T.Y."/>
        </authorList>
    </citation>
    <scope>NUCLEOTIDE SEQUENCE</scope>
    <source>
        <strain evidence="2">JEL0379</strain>
    </source>
</reference>
<proteinExistence type="predicted"/>
<dbReference type="EMBL" id="JADGJQ010000006">
    <property type="protein sequence ID" value="KAJ3183486.1"/>
    <property type="molecule type" value="Genomic_DNA"/>
</dbReference>
<sequence>MKNADVFHACKRKEKAKQEEISQKVYNLQQGAAKTVGELGATMNGWKPAFNAHEATINHFLELARAPAKERKRKALEAQPGETPVAKRTRRALQSRTTLKGIEGIALSAQAASESSFDAQAMQPDREDACEPSSSVGTPIAEGPVVDYESDGPDEIMDVNVFVNAKGHCFTEEAGKLWDRYLERVTAMRKDRCEDTAQAGRHLDCLGRWFVMDAALATTFFDHGEETFATKVKGIMETRMRLSRAVVRLLGTWPGLSEFAMGLTAMSSEPHILVDSWTWGPLSYLLRMTPVPTAPILPDALVASLATGG</sequence>
<name>A0AAD5XTW1_9FUNG</name>
<dbReference type="AlphaFoldDB" id="A0AAD5XTW1"/>
<gene>
    <name evidence="2" type="ORF">HDU87_006805</name>
</gene>
<evidence type="ECO:0000313" key="3">
    <source>
        <dbReference type="Proteomes" id="UP001212152"/>
    </source>
</evidence>
<evidence type="ECO:0000256" key="1">
    <source>
        <dbReference type="SAM" id="MobiDB-lite"/>
    </source>
</evidence>
<evidence type="ECO:0000313" key="2">
    <source>
        <dbReference type="EMBL" id="KAJ3183486.1"/>
    </source>
</evidence>
<comment type="caution">
    <text evidence="2">The sequence shown here is derived from an EMBL/GenBank/DDBJ whole genome shotgun (WGS) entry which is preliminary data.</text>
</comment>
<accession>A0AAD5XTW1</accession>